<comment type="caution">
    <text evidence="3">The sequence shown here is derived from an EMBL/GenBank/DDBJ whole genome shotgun (WGS) entry which is preliminary data.</text>
</comment>
<dbReference type="SUPFAM" id="SSF52096">
    <property type="entry name" value="ClpP/crotonase"/>
    <property type="match status" value="1"/>
</dbReference>
<evidence type="ECO:0000256" key="1">
    <source>
        <dbReference type="ARBA" id="ARBA00005254"/>
    </source>
</evidence>
<dbReference type="GO" id="GO:0006635">
    <property type="term" value="P:fatty acid beta-oxidation"/>
    <property type="evidence" value="ECO:0007669"/>
    <property type="project" value="TreeGrafter"/>
</dbReference>
<keyword evidence="3" id="KW-0413">Isomerase</keyword>
<evidence type="ECO:0000256" key="2">
    <source>
        <dbReference type="ARBA" id="ARBA00023239"/>
    </source>
</evidence>
<sequence length="255" mass="26924">MSSAKGRLDLDVVGHTAWITIDHPDRRNAMTASMWRQVPELLGAVAEDPAARVVVLTGAGGTFCAGADISELHAIEGAEENPTVAAERALVDFPLPTIALINGLCIGGGCQLAAACDIRVSAASATFGITPAKLGIVYPPSSVARLTELVGPSAAKLLLFSADFFDAAHALRMRLVDEVVDDPRARVSELAATIASRSQLTVRASKELVDLAHRGLPLGERAEQWQRTSAETGESAEGVAAFLERRSPEFPYGNR</sequence>
<proteinExistence type="inferred from homology"/>
<dbReference type="GO" id="GO:0016829">
    <property type="term" value="F:lyase activity"/>
    <property type="evidence" value="ECO:0007669"/>
    <property type="project" value="UniProtKB-KW"/>
</dbReference>
<organism evidence="3 4">
    <name type="scientific">Saccharopolyspora hirsuta</name>
    <dbReference type="NCBI Taxonomy" id="1837"/>
    <lineage>
        <taxon>Bacteria</taxon>
        <taxon>Bacillati</taxon>
        <taxon>Actinomycetota</taxon>
        <taxon>Actinomycetes</taxon>
        <taxon>Pseudonocardiales</taxon>
        <taxon>Pseudonocardiaceae</taxon>
        <taxon>Saccharopolyspora</taxon>
    </lineage>
</organism>
<keyword evidence="2" id="KW-0456">Lyase</keyword>
<dbReference type="OrthoDB" id="4608673at2"/>
<dbReference type="Gene3D" id="3.90.226.10">
    <property type="entry name" value="2-enoyl-CoA Hydratase, Chain A, domain 1"/>
    <property type="match status" value="1"/>
</dbReference>
<dbReference type="PANTHER" id="PTHR11941:SF127">
    <property type="entry name" value="ENOYL-COA HYDRATASE ECHA18 (ENOYL HYDRASE) (UNSATURATED ACYL-COA HYDRATASE) (CROTONASE)-RELATED"/>
    <property type="match status" value="1"/>
</dbReference>
<dbReference type="InterPro" id="IPR014748">
    <property type="entry name" value="Enoyl-CoA_hydra_C"/>
</dbReference>
<evidence type="ECO:0000313" key="4">
    <source>
        <dbReference type="Proteomes" id="UP000323946"/>
    </source>
</evidence>
<dbReference type="Proteomes" id="UP000323946">
    <property type="component" value="Unassembled WGS sequence"/>
</dbReference>
<keyword evidence="4" id="KW-1185">Reference proteome</keyword>
<dbReference type="AlphaFoldDB" id="A0A5M7BF34"/>
<dbReference type="EMBL" id="VWPH01000019">
    <property type="protein sequence ID" value="KAA5826121.1"/>
    <property type="molecule type" value="Genomic_DNA"/>
</dbReference>
<dbReference type="CDD" id="cd06558">
    <property type="entry name" value="crotonase-like"/>
    <property type="match status" value="1"/>
</dbReference>
<dbReference type="RefSeq" id="WP_150070585.1">
    <property type="nucleotide sequence ID" value="NZ_VWPH01000019.1"/>
</dbReference>
<dbReference type="Gene3D" id="1.10.12.10">
    <property type="entry name" value="Lyase 2-enoyl-coa Hydratase, Chain A, domain 2"/>
    <property type="match status" value="1"/>
</dbReference>
<reference evidence="3 4" key="1">
    <citation type="submission" date="2019-09" db="EMBL/GenBank/DDBJ databases">
        <title>Draft genome sequence of the thermophilic Saccharopolyspora hirsuta VKM Ac-666T.</title>
        <authorList>
            <person name="Lobastova T.G."/>
            <person name="Fokina V."/>
            <person name="Bragin E.Y."/>
            <person name="Shtratnikova V.Y."/>
            <person name="Starodumova I.P."/>
            <person name="Tarlachkov S.V."/>
            <person name="Donova M.V."/>
        </authorList>
    </citation>
    <scope>NUCLEOTIDE SEQUENCE [LARGE SCALE GENOMIC DNA]</scope>
    <source>
        <strain evidence="3 4">VKM Ac-666</strain>
    </source>
</reference>
<dbReference type="InterPro" id="IPR001753">
    <property type="entry name" value="Enoyl-CoA_hydra/iso"/>
</dbReference>
<dbReference type="SMR" id="A0A5M7BF34"/>
<dbReference type="Pfam" id="PF00378">
    <property type="entry name" value="ECH_1"/>
    <property type="match status" value="1"/>
</dbReference>
<accession>A0A5M7BF34</accession>
<dbReference type="PANTHER" id="PTHR11941">
    <property type="entry name" value="ENOYL-COA HYDRATASE-RELATED"/>
    <property type="match status" value="1"/>
</dbReference>
<dbReference type="InterPro" id="IPR029045">
    <property type="entry name" value="ClpP/crotonase-like_dom_sf"/>
</dbReference>
<name>A0A5M7BF34_SACHI</name>
<comment type="similarity">
    <text evidence="1">Belongs to the enoyl-CoA hydratase/isomerase family.</text>
</comment>
<protein>
    <submittedName>
        <fullName evidence="3">Enoyl-CoA hydratase/isomerase family protein</fullName>
    </submittedName>
</protein>
<dbReference type="GO" id="GO:0016853">
    <property type="term" value="F:isomerase activity"/>
    <property type="evidence" value="ECO:0007669"/>
    <property type="project" value="UniProtKB-KW"/>
</dbReference>
<evidence type="ECO:0000313" key="3">
    <source>
        <dbReference type="EMBL" id="KAA5826121.1"/>
    </source>
</evidence>
<gene>
    <name evidence="3" type="ORF">F1721_32085</name>
</gene>